<feature type="region of interest" description="Disordered" evidence="1">
    <location>
        <begin position="571"/>
        <end position="640"/>
    </location>
</feature>
<dbReference type="GO" id="GO:1990683">
    <property type="term" value="P:DNA double-strand break attachment to nuclear envelope"/>
    <property type="evidence" value="ECO:0007669"/>
    <property type="project" value="TreeGrafter"/>
</dbReference>
<dbReference type="GO" id="GO:0006302">
    <property type="term" value="P:double-strand break repair"/>
    <property type="evidence" value="ECO:0007669"/>
    <property type="project" value="TreeGrafter"/>
</dbReference>
<feature type="compositionally biased region" description="Basic and acidic residues" evidence="1">
    <location>
        <begin position="545"/>
        <end position="555"/>
    </location>
</feature>
<dbReference type="CDD" id="cd00027">
    <property type="entry name" value="BRCT"/>
    <property type="match status" value="1"/>
</dbReference>
<dbReference type="PANTHER" id="PTHR47667">
    <property type="entry name" value="REGULATOR OF TY1 TRANSPOSITION PROTEIN 107"/>
    <property type="match status" value="1"/>
</dbReference>
<sequence>MSSAVKLFNGLNFVIVLNGQTASETDALCDRLKANAANECIIYQDDDPGHIDPRNHKLVKQEMCHRFKHDVHVIISETTDFWFYRAAAFDFLIPVVTPAWVEACISTKRITRASSFSPDPHQVLKNCQIYISRHSFNPTEYSFYSALIHSLGGICIDYLSSRASHIVTNDAQDPAIAAVASIKSLDIKYVHPTWAVQVFTTGHHVDETPYLLHPQDRPEEVKAKASKLWNYIEASKIKSPAKFLRSHKFYLSLDLILPSQCYNFLIDIIQAAGGDIIRHVEPADIKRCSGDSYIGQSIVSDEYLQARAERLHIGNVSWFFYMWCKQSFVFPTEKLLLSPLRRRVFQKDELVVGYTTYLGQQRHYIQKLVEALGGVSTTEFTKKNTHLITCFPFSQKYEAALRWKDTCKVVNHLWLEDCYRLQSKISCDEEKYTEIPISGGLATRLGQMSLDGGEKLDEEDLADTVIPSDITREQSKAPRSSPASQDGTLDQQHPSPSALSEKIIESNENQIDLDEIESGHDFSVKSLSLLKKTEASGSDGEDDIEFPRDNGEPDIDLLHEVDSRYRNVVEEHGPYPKDATSPSSELPKNFPDTHSPHGKPSAERSSPIPLRQLSPEMSSSPAPNGHSQLMSSANSRRAKEKAALKLHIDMESLNEFEQSLKRKKNRSLLPEELQKLKQLKGIEDKVKELLENIDFPEKSKGRNKRPYDVVAVCTGCHEAIDDMDLELLKALGITILKAISPRCNTIIAPKKMRTAKFLTSLSFHPLKYALLPDFITHVLSLFRDDVADKMLPNVDDYRIKDLESSVMERTSLPTKVFQRAGINTINLTDDVPGGQEVLSSILKAHGVQHIQVLPKKFMESDISANKGKKQSPTHILIAQKATQAKRFGKILDNNAQNKVLVVEWNWCVNSIFKLDTDLEDSQFVVYKN</sequence>
<feature type="region of interest" description="Disordered" evidence="1">
    <location>
        <begin position="533"/>
        <end position="555"/>
    </location>
</feature>
<dbReference type="GO" id="GO:0005634">
    <property type="term" value="C:nucleus"/>
    <property type="evidence" value="ECO:0007669"/>
    <property type="project" value="TreeGrafter"/>
</dbReference>
<dbReference type="PROSITE" id="PS50172">
    <property type="entry name" value="BRCT"/>
    <property type="match status" value="3"/>
</dbReference>
<organism evidence="3 4">
    <name type="scientific">Lachancea nothofagi CBS 11611</name>
    <dbReference type="NCBI Taxonomy" id="1266666"/>
    <lineage>
        <taxon>Eukaryota</taxon>
        <taxon>Fungi</taxon>
        <taxon>Dikarya</taxon>
        <taxon>Ascomycota</taxon>
        <taxon>Saccharomycotina</taxon>
        <taxon>Saccharomycetes</taxon>
        <taxon>Saccharomycetales</taxon>
        <taxon>Saccharomycetaceae</taxon>
        <taxon>Lachancea</taxon>
    </lineage>
</organism>
<feature type="domain" description="BRCT" evidence="2">
    <location>
        <begin position="346"/>
        <end position="432"/>
    </location>
</feature>
<protein>
    <submittedName>
        <fullName evidence="3">LANO_0F16358g1_1</fullName>
    </submittedName>
</protein>
<reference evidence="4" key="1">
    <citation type="submission" date="2016-03" db="EMBL/GenBank/DDBJ databases">
        <authorList>
            <person name="Devillers Hugo."/>
        </authorList>
    </citation>
    <scope>NUCLEOTIDE SEQUENCE [LARGE SCALE GENOMIC DNA]</scope>
</reference>
<dbReference type="AlphaFoldDB" id="A0A1G4KCZ7"/>
<dbReference type="Pfam" id="PF00533">
    <property type="entry name" value="BRCT"/>
    <property type="match status" value="1"/>
</dbReference>
<dbReference type="Pfam" id="PF16770">
    <property type="entry name" value="RTT107_BRCT_5"/>
    <property type="match status" value="1"/>
</dbReference>
<dbReference type="Pfam" id="PF12738">
    <property type="entry name" value="PTCB-BRCT"/>
    <property type="match status" value="1"/>
</dbReference>
<dbReference type="SMART" id="SM00292">
    <property type="entry name" value="BRCT"/>
    <property type="match status" value="4"/>
</dbReference>
<dbReference type="OrthoDB" id="342264at2759"/>
<dbReference type="Gene3D" id="3.40.50.10190">
    <property type="entry name" value="BRCT domain"/>
    <property type="match status" value="4"/>
</dbReference>
<dbReference type="InterPro" id="IPR053036">
    <property type="entry name" value="CellCycle_DNARepair_Reg"/>
</dbReference>
<dbReference type="SUPFAM" id="SSF52113">
    <property type="entry name" value="BRCT domain"/>
    <property type="match status" value="2"/>
</dbReference>
<evidence type="ECO:0000313" key="4">
    <source>
        <dbReference type="Proteomes" id="UP000189911"/>
    </source>
</evidence>
<feature type="region of interest" description="Disordered" evidence="1">
    <location>
        <begin position="453"/>
        <end position="499"/>
    </location>
</feature>
<proteinExistence type="predicted"/>
<dbReference type="PANTHER" id="PTHR47667:SF1">
    <property type="entry name" value="REGULATOR OF TY1 TRANSPOSITION PROTEIN 107"/>
    <property type="match status" value="1"/>
</dbReference>
<dbReference type="InterPro" id="IPR031906">
    <property type="entry name" value="RTT107_BRCT_6"/>
</dbReference>
<feature type="domain" description="BRCT" evidence="2">
    <location>
        <begin position="72"/>
        <end position="118"/>
    </location>
</feature>
<name>A0A1G4KCZ7_9SACH</name>
<evidence type="ECO:0000313" key="3">
    <source>
        <dbReference type="EMBL" id="SCV02262.1"/>
    </source>
</evidence>
<dbReference type="Proteomes" id="UP000189911">
    <property type="component" value="Chromosome F"/>
</dbReference>
<gene>
    <name evidence="3" type="ORF">LANO_0F16358G</name>
</gene>
<keyword evidence="4" id="KW-1185">Reference proteome</keyword>
<accession>A0A1G4KCZ7</accession>
<evidence type="ECO:0000259" key="2">
    <source>
        <dbReference type="PROSITE" id="PS50172"/>
    </source>
</evidence>
<dbReference type="InterPro" id="IPR036420">
    <property type="entry name" value="BRCT_dom_sf"/>
</dbReference>
<dbReference type="InterPro" id="IPR001357">
    <property type="entry name" value="BRCT_dom"/>
</dbReference>
<feature type="compositionally biased region" description="Polar residues" evidence="1">
    <location>
        <begin position="615"/>
        <end position="635"/>
    </location>
</feature>
<feature type="compositionally biased region" description="Polar residues" evidence="1">
    <location>
        <begin position="477"/>
        <end position="498"/>
    </location>
</feature>
<dbReference type="GO" id="GO:0035361">
    <property type="term" value="C:Cul8-RING ubiquitin ligase complex"/>
    <property type="evidence" value="ECO:0007669"/>
    <property type="project" value="TreeGrafter"/>
</dbReference>
<dbReference type="EMBL" id="LT598452">
    <property type="protein sequence ID" value="SCV02262.1"/>
    <property type="molecule type" value="Genomic_DNA"/>
</dbReference>
<feature type="domain" description="BRCT" evidence="2">
    <location>
        <begin position="119"/>
        <end position="212"/>
    </location>
</feature>
<evidence type="ECO:0000256" key="1">
    <source>
        <dbReference type="SAM" id="MobiDB-lite"/>
    </source>
</evidence>
<dbReference type="Pfam" id="PF16771">
    <property type="entry name" value="RTT107_BRCT_6"/>
    <property type="match status" value="1"/>
</dbReference>